<name>A0A6J4TMR1_9ACTN</name>
<feature type="region of interest" description="Disordered" evidence="1">
    <location>
        <begin position="127"/>
        <end position="157"/>
    </location>
</feature>
<feature type="region of interest" description="Disordered" evidence="1">
    <location>
        <begin position="55"/>
        <end position="78"/>
    </location>
</feature>
<evidence type="ECO:0000256" key="1">
    <source>
        <dbReference type="SAM" id="MobiDB-lite"/>
    </source>
</evidence>
<dbReference type="AlphaFoldDB" id="A0A6J4TMR1"/>
<dbReference type="EMBL" id="CADCVT010000375">
    <property type="protein sequence ID" value="CAA9527927.1"/>
    <property type="molecule type" value="Genomic_DNA"/>
</dbReference>
<feature type="region of interest" description="Disordered" evidence="1">
    <location>
        <begin position="263"/>
        <end position="288"/>
    </location>
</feature>
<proteinExistence type="predicted"/>
<gene>
    <name evidence="2" type="ORF">AVDCRST_MAG85-3409</name>
</gene>
<evidence type="ECO:0000313" key="2">
    <source>
        <dbReference type="EMBL" id="CAA9527927.1"/>
    </source>
</evidence>
<accession>A0A6J4TMR1</accession>
<protein>
    <submittedName>
        <fullName evidence="2">Uncharacterized protein</fullName>
    </submittedName>
</protein>
<organism evidence="2">
    <name type="scientific">uncultured Solirubrobacteraceae bacterium</name>
    <dbReference type="NCBI Taxonomy" id="1162706"/>
    <lineage>
        <taxon>Bacteria</taxon>
        <taxon>Bacillati</taxon>
        <taxon>Actinomycetota</taxon>
        <taxon>Thermoleophilia</taxon>
        <taxon>Solirubrobacterales</taxon>
        <taxon>Solirubrobacteraceae</taxon>
        <taxon>environmental samples</taxon>
    </lineage>
</organism>
<reference evidence="2" key="1">
    <citation type="submission" date="2020-02" db="EMBL/GenBank/DDBJ databases">
        <authorList>
            <person name="Meier V. D."/>
        </authorList>
    </citation>
    <scope>NUCLEOTIDE SEQUENCE</scope>
    <source>
        <strain evidence="2">AVDCRST_MAG85</strain>
    </source>
</reference>
<sequence length="288" mass="29323">MIVKVSGSPSASVAVRAIARAVSSVVGCAAVVGTGAWLTAVGGSAGGRGGTCGTGGGGGGVSGETGALRSPSGAAKTPAGLSPIARAIIQAIIEIPFASARWRATSAGLRTKPSRPLMRALVNSSSRSGFCELPGTPSGPSTSGRNVKLTPSGPPAASRRTVLGSSISFGVERAACGASKTNLNVTPLFAWTSLSRSSVLRACHSIRPPSAGRRPMTVPTAPPFAAPPATWRNRSRQPWSSISAWAASIGVWPSSVVYRRERKPALSFSSPSKKRPSRARVLSTWPKS</sequence>
<feature type="region of interest" description="Disordered" evidence="1">
    <location>
        <begin position="210"/>
        <end position="232"/>
    </location>
</feature>